<comment type="caution">
    <text evidence="1">The sequence shown here is derived from an EMBL/GenBank/DDBJ whole genome shotgun (WGS) entry which is preliminary data.</text>
</comment>
<keyword evidence="2" id="KW-1185">Reference proteome</keyword>
<dbReference type="OrthoDB" id="950931at2759"/>
<protein>
    <submittedName>
        <fullName evidence="1">Uncharacterized protein</fullName>
    </submittedName>
</protein>
<proteinExistence type="predicted"/>
<accession>A0A7J8UFC9</accession>
<evidence type="ECO:0000313" key="1">
    <source>
        <dbReference type="EMBL" id="MBA0649216.1"/>
    </source>
</evidence>
<dbReference type="EMBL" id="JABFAB010000005">
    <property type="protein sequence ID" value="MBA0649216.1"/>
    <property type="molecule type" value="Genomic_DNA"/>
</dbReference>
<sequence length="33" mass="4147">MMTDQRLQWVIKEGTYRLRNCFTDTIVQHCFRR</sequence>
<name>A0A7J8UFC9_9ROSI</name>
<gene>
    <name evidence="1" type="ORF">Goklo_016804</name>
</gene>
<dbReference type="Proteomes" id="UP000593573">
    <property type="component" value="Unassembled WGS sequence"/>
</dbReference>
<organism evidence="1 2">
    <name type="scientific">Gossypium klotzschianum</name>
    <dbReference type="NCBI Taxonomy" id="34286"/>
    <lineage>
        <taxon>Eukaryota</taxon>
        <taxon>Viridiplantae</taxon>
        <taxon>Streptophyta</taxon>
        <taxon>Embryophyta</taxon>
        <taxon>Tracheophyta</taxon>
        <taxon>Spermatophyta</taxon>
        <taxon>Magnoliopsida</taxon>
        <taxon>eudicotyledons</taxon>
        <taxon>Gunneridae</taxon>
        <taxon>Pentapetalae</taxon>
        <taxon>rosids</taxon>
        <taxon>malvids</taxon>
        <taxon>Malvales</taxon>
        <taxon>Malvaceae</taxon>
        <taxon>Malvoideae</taxon>
        <taxon>Gossypium</taxon>
    </lineage>
</organism>
<reference evidence="1 2" key="1">
    <citation type="journal article" date="2019" name="Genome Biol. Evol.">
        <title>Insights into the evolution of the New World diploid cottons (Gossypium, subgenus Houzingenia) based on genome sequencing.</title>
        <authorList>
            <person name="Grover C.E."/>
            <person name="Arick M.A. 2nd"/>
            <person name="Thrash A."/>
            <person name="Conover J.L."/>
            <person name="Sanders W.S."/>
            <person name="Peterson D.G."/>
            <person name="Frelichowski J.E."/>
            <person name="Scheffler J.A."/>
            <person name="Scheffler B.E."/>
            <person name="Wendel J.F."/>
        </authorList>
    </citation>
    <scope>NUCLEOTIDE SEQUENCE [LARGE SCALE GENOMIC DNA]</scope>
    <source>
        <strain evidence="1">57</strain>
        <tissue evidence="1">Leaf</tissue>
    </source>
</reference>
<dbReference type="AlphaFoldDB" id="A0A7J8UFC9"/>
<evidence type="ECO:0000313" key="2">
    <source>
        <dbReference type="Proteomes" id="UP000593573"/>
    </source>
</evidence>